<dbReference type="OrthoDB" id="3661198at2"/>
<feature type="domain" description="Chaplin" evidence="6">
    <location>
        <begin position="572"/>
        <end position="621"/>
    </location>
</feature>
<feature type="compositionally biased region" description="Low complexity" evidence="4">
    <location>
        <begin position="618"/>
        <end position="633"/>
    </location>
</feature>
<comment type="caution">
    <text evidence="7">The sequence shown here is derived from an EMBL/GenBank/DDBJ whole genome shotgun (WGS) entry which is preliminary data.</text>
</comment>
<dbReference type="Pfam" id="PF03777">
    <property type="entry name" value="ChpA-C"/>
    <property type="match status" value="1"/>
</dbReference>
<evidence type="ECO:0000313" key="7">
    <source>
        <dbReference type="EMBL" id="RZS37664.1"/>
    </source>
</evidence>
<sequence>MQTWAKRGIQTALVTGGLLMLGTGIASADENVDPDRPASPLDLSLKVPVHTANNAIGTPFGQKDLPNIDRDITISGEQLTGALPKPAADAAAPVTDQLRKATSAAAHGKAAKAAGDPFRGNRVDGDLVAPIDISGNAIALGGNAEVQNTSSQQAYNSSPVTTDGTSGPIAGNVVNLDWTQPVQITGNAGSLIGNAKSTNTSEQSAGNGGDVTTDGTGQPLSGNVLNGQAATPLQVTGNAVAGGGNAETENYSSTEAGSIGSLFTSGNEGVGSGNVGALPIGSPVEVNGQALSGLGKASSISDTAAAGGAGSESEGRNGVPTYIQTYAERGVLSGNVGQPSLSGPGVLSGNSGSLIGKSDALGTTDSAAKAGGTSQSSGEGSVLSGTIADGPVALPAEAFGNAATLVGDAKSSHQNEVVSVSGGSAYTRGHDSVGGGSIVAPAAAVPADLFCNAVGAIGNAEATSCGNDSKTAAGGHTGTTGSGSVVGGNDVVAPVALPVEGFANSAGGIGTAAASGEETKITRAGGDNNTNDDAGVLASNLAQVPVAGPLQAFGNTGGAIANTEAYGDGTSQTTAGGDSIAHGPLGVLAGNIAQAPVALPGQVLGHSVNAGGTSDGMASNDTTSTSGGDATTDGTGGVGTGNVASVPAAGIAQLFGNAASALGLSKASTDSTTDSTAGGTVDTTGEYGTVAGNVASPQALAVAQVIHDSVSVIGFSTTEGTNDATGTSGGDITSNGDHGVLSGNLADVPVAALGHLQGDSLAVLGYADTYADSIVVGSAGGTSETSGDSSQLSGIDGTLPLGGEVRIFDVPLPILGEAMAEATNITDLTVGEERPQLNLPISGDVLPANKVPTLPGRYHTMAGKRQAADVPAFGSLPVNAPAVSQIVDQVRVALPGGTPMMPRPLPALPGKQRSVPALPGGDLVQTVQAVVGQLTGGVAAPQLPGVPALPGKQRNVPALPGGDLVQTVQAVVGQLTGGVAAPQLPGVPALPGKQRNVPALPGGDLVQTVQAVVGQLTGGVAAPQLPGVPALPGKQRNVPALPGGDLVQTVQAVVGQLTGGVAAPQLPGVPALPGKQRNVPNVQLPAVGQFQETVTGLTGNLPAAPGLPGVPSKQRNLPNPNFQLPATGQVRDVVTKVTGGLPGQTGPITKPNVNIGGMPADSALSNLDAVPAMNPHGMVDPHAMVDEPMLTDTVNKLRAAFSHHPIG</sequence>
<keyword evidence="1" id="KW-0964">Secreted</keyword>
<evidence type="ECO:0000256" key="4">
    <source>
        <dbReference type="SAM" id="MobiDB-lite"/>
    </source>
</evidence>
<dbReference type="AlphaFoldDB" id="A0A4Q7KMU4"/>
<keyword evidence="1" id="KW-0134">Cell wall</keyword>
<protein>
    <submittedName>
        <fullName evidence="7">Small secreted domain DUF320</fullName>
    </submittedName>
</protein>
<dbReference type="EMBL" id="SGWQ01000005">
    <property type="protein sequence ID" value="RZS37664.1"/>
    <property type="molecule type" value="Genomic_DNA"/>
</dbReference>
<keyword evidence="3" id="KW-0034">Amyloid</keyword>
<keyword evidence="8" id="KW-1185">Reference proteome</keyword>
<feature type="region of interest" description="Disordered" evidence="4">
    <location>
        <begin position="193"/>
        <end position="226"/>
    </location>
</feature>
<evidence type="ECO:0000256" key="5">
    <source>
        <dbReference type="SAM" id="SignalP"/>
    </source>
</evidence>
<evidence type="ECO:0000259" key="6">
    <source>
        <dbReference type="Pfam" id="PF03777"/>
    </source>
</evidence>
<reference evidence="7 8" key="1">
    <citation type="submission" date="2019-02" db="EMBL/GenBank/DDBJ databases">
        <title>Genomic Encyclopedia of Type Strains, Phase IV (KMG-IV): sequencing the most valuable type-strain genomes for metagenomic binning, comparative biology and taxonomic classification.</title>
        <authorList>
            <person name="Goeker M."/>
        </authorList>
    </citation>
    <scope>NUCLEOTIDE SEQUENCE [LARGE SCALE GENOMIC DNA]</scope>
    <source>
        <strain evidence="7 8">DSM 101727</strain>
    </source>
</reference>
<evidence type="ECO:0000313" key="8">
    <source>
        <dbReference type="Proteomes" id="UP000294257"/>
    </source>
</evidence>
<feature type="signal peptide" evidence="5">
    <location>
        <begin position="1"/>
        <end position="28"/>
    </location>
</feature>
<gene>
    <name evidence="7" type="ORF">EV193_105222</name>
</gene>
<name>A0A4Q7KMU4_9PSEU</name>
<dbReference type="RefSeq" id="WP_130345129.1">
    <property type="nucleotide sequence ID" value="NZ_SGWQ01000005.1"/>
</dbReference>
<dbReference type="InterPro" id="IPR005528">
    <property type="entry name" value="ChpA-H"/>
</dbReference>
<keyword evidence="5" id="KW-0732">Signal</keyword>
<feature type="chain" id="PRO_5020247196" evidence="5">
    <location>
        <begin position="29"/>
        <end position="1207"/>
    </location>
</feature>
<feature type="compositionally biased region" description="Polar residues" evidence="4">
    <location>
        <begin position="195"/>
        <end position="205"/>
    </location>
</feature>
<dbReference type="Proteomes" id="UP000294257">
    <property type="component" value="Unassembled WGS sequence"/>
</dbReference>
<accession>A0A4Q7KMU4</accession>
<dbReference type="GO" id="GO:0007155">
    <property type="term" value="P:cell adhesion"/>
    <property type="evidence" value="ECO:0007669"/>
    <property type="project" value="UniProtKB-KW"/>
</dbReference>
<evidence type="ECO:0000256" key="3">
    <source>
        <dbReference type="ARBA" id="ARBA00023087"/>
    </source>
</evidence>
<proteinExistence type="predicted"/>
<evidence type="ECO:0000256" key="2">
    <source>
        <dbReference type="ARBA" id="ARBA00022889"/>
    </source>
</evidence>
<feature type="region of interest" description="Disordered" evidence="4">
    <location>
        <begin position="610"/>
        <end position="638"/>
    </location>
</feature>
<organism evidence="7 8">
    <name type="scientific">Herbihabitans rhizosphaerae</name>
    <dbReference type="NCBI Taxonomy" id="1872711"/>
    <lineage>
        <taxon>Bacteria</taxon>
        <taxon>Bacillati</taxon>
        <taxon>Actinomycetota</taxon>
        <taxon>Actinomycetes</taxon>
        <taxon>Pseudonocardiales</taxon>
        <taxon>Pseudonocardiaceae</taxon>
        <taxon>Herbihabitans</taxon>
    </lineage>
</organism>
<evidence type="ECO:0000256" key="1">
    <source>
        <dbReference type="ARBA" id="ARBA00022512"/>
    </source>
</evidence>
<keyword evidence="2" id="KW-0130">Cell adhesion</keyword>